<proteinExistence type="predicted"/>
<keyword evidence="1" id="KW-0472">Membrane</keyword>
<reference evidence="2" key="1">
    <citation type="submission" date="2018-02" db="EMBL/GenBank/DDBJ databases">
        <title>Rhizophora mucronata_Transcriptome.</title>
        <authorList>
            <person name="Meera S.P."/>
            <person name="Sreeshan A."/>
            <person name="Augustine A."/>
        </authorList>
    </citation>
    <scope>NUCLEOTIDE SEQUENCE</scope>
    <source>
        <tissue evidence="2">Leaf</tissue>
    </source>
</reference>
<dbReference type="EMBL" id="GGEC01007030">
    <property type="protein sequence ID" value="MBW87513.1"/>
    <property type="molecule type" value="Transcribed_RNA"/>
</dbReference>
<keyword evidence="1" id="KW-1133">Transmembrane helix</keyword>
<dbReference type="PANTHER" id="PTHR37224">
    <property type="entry name" value="OS02G0804400 PROTEIN"/>
    <property type="match status" value="1"/>
</dbReference>
<keyword evidence="1" id="KW-0812">Transmembrane</keyword>
<evidence type="ECO:0000256" key="1">
    <source>
        <dbReference type="SAM" id="Phobius"/>
    </source>
</evidence>
<sequence>MALPVSFKLCFSCFCSTYHQQSLNPTKKKLRDPTKFFCKSSILLSSRRLSGYSPSQASNSPGEEASESSTINESLGVYLEDVNYLWKLGIGSAVGAAVIKYGSILFPEVTRPNLLQALIMISTPVIVAVVLLHKRSQE</sequence>
<evidence type="ECO:0000313" key="2">
    <source>
        <dbReference type="EMBL" id="MBW87513.1"/>
    </source>
</evidence>
<feature type="transmembrane region" description="Helical" evidence="1">
    <location>
        <begin position="114"/>
        <end position="132"/>
    </location>
</feature>
<organism evidence="2">
    <name type="scientific">Rhizophora mucronata</name>
    <name type="common">Asiatic mangrove</name>
    <dbReference type="NCBI Taxonomy" id="61149"/>
    <lineage>
        <taxon>Eukaryota</taxon>
        <taxon>Viridiplantae</taxon>
        <taxon>Streptophyta</taxon>
        <taxon>Embryophyta</taxon>
        <taxon>Tracheophyta</taxon>
        <taxon>Spermatophyta</taxon>
        <taxon>Magnoliopsida</taxon>
        <taxon>eudicotyledons</taxon>
        <taxon>Gunneridae</taxon>
        <taxon>Pentapetalae</taxon>
        <taxon>rosids</taxon>
        <taxon>fabids</taxon>
        <taxon>Malpighiales</taxon>
        <taxon>Rhizophoraceae</taxon>
        <taxon>Rhizophora</taxon>
    </lineage>
</organism>
<accession>A0A2P2J215</accession>
<dbReference type="AlphaFoldDB" id="A0A2P2J215"/>
<name>A0A2P2J215_RHIMU</name>
<protein>
    <submittedName>
        <fullName evidence="2">Uncharacterized protein MANES_04G111800</fullName>
    </submittedName>
</protein>